<dbReference type="InterPro" id="IPR009343">
    <property type="entry name" value="DUF1002"/>
</dbReference>
<feature type="signal peptide" evidence="1">
    <location>
        <begin position="1"/>
        <end position="27"/>
    </location>
</feature>
<dbReference type="Pfam" id="PF06207">
    <property type="entry name" value="DUF1002"/>
    <property type="match status" value="1"/>
</dbReference>
<accession>A0A9X3FMM2</accession>
<evidence type="ECO:0000256" key="1">
    <source>
        <dbReference type="SAM" id="SignalP"/>
    </source>
</evidence>
<sequence>MNKKFKSLIASGLALSALAGFVPSVQADKVAIEPKFTYGESLDQSQYQETRNELGVANGTEEIPVYVNELNDLLNDNYPYQQVYSSAYITPAQNNGGISVEILTPETITSITENQYENAALTAGAVDVDIKVASAVPVDGSGALAGVYKAFAENGEALNDQAVSVAQDELAVTSQITQENADKEGYSDELLNAAVAEIKTAIQEKKEENGGSISVDDVQIIVNNVINNYNLEGVISQENINALVQQMTKFSELELSQEQKDQIAAFGKKLQDAGGSLLDKAQTAWDNADQEQVKEEASSLWQQILDFINSIFGTDF</sequence>
<keyword evidence="1" id="KW-0732">Signal</keyword>
<evidence type="ECO:0000313" key="2">
    <source>
        <dbReference type="EMBL" id="MCZ0725630.1"/>
    </source>
</evidence>
<organism evidence="2 3">
    <name type="scientific">Aerococcus kribbianus</name>
    <dbReference type="NCBI Taxonomy" id="2999064"/>
    <lineage>
        <taxon>Bacteria</taxon>
        <taxon>Bacillati</taxon>
        <taxon>Bacillota</taxon>
        <taxon>Bacilli</taxon>
        <taxon>Lactobacillales</taxon>
        <taxon>Aerococcaceae</taxon>
        <taxon>Aerococcus</taxon>
    </lineage>
</organism>
<evidence type="ECO:0000313" key="3">
    <source>
        <dbReference type="Proteomes" id="UP001146670"/>
    </source>
</evidence>
<dbReference type="EMBL" id="JAPRFR010000001">
    <property type="protein sequence ID" value="MCZ0725630.1"/>
    <property type="molecule type" value="Genomic_DNA"/>
</dbReference>
<reference evidence="2" key="1">
    <citation type="submission" date="2022-12" db="EMBL/GenBank/DDBJ databases">
        <title>Description and comparative metabolic analysis of Aerococcus sp. nov., isolated from the feces of a pig.</title>
        <authorList>
            <person name="Chang Y.-H."/>
        </authorList>
    </citation>
    <scope>NUCLEOTIDE SEQUENCE</scope>
    <source>
        <strain evidence="2">YH-aer222</strain>
    </source>
</reference>
<dbReference type="Proteomes" id="UP001146670">
    <property type="component" value="Unassembled WGS sequence"/>
</dbReference>
<dbReference type="AlphaFoldDB" id="A0A9X3FMM2"/>
<keyword evidence="3" id="KW-1185">Reference proteome</keyword>
<gene>
    <name evidence="2" type="ORF">OW157_03480</name>
</gene>
<name>A0A9X3FMM2_9LACT</name>
<comment type="caution">
    <text evidence="2">The sequence shown here is derived from an EMBL/GenBank/DDBJ whole genome shotgun (WGS) entry which is preliminary data.</text>
</comment>
<dbReference type="RefSeq" id="WP_268751945.1">
    <property type="nucleotide sequence ID" value="NZ_JAPRFQ010000001.1"/>
</dbReference>
<feature type="chain" id="PRO_5040841258" evidence="1">
    <location>
        <begin position="28"/>
        <end position="316"/>
    </location>
</feature>
<proteinExistence type="predicted"/>
<protein>
    <submittedName>
        <fullName evidence="2">DUF1002 domain-containing protein</fullName>
    </submittedName>
</protein>